<protein>
    <recommendedName>
        <fullName evidence="6">Serine-threonine kinase receptor-associated protein</fullName>
    </recommendedName>
</protein>
<keyword evidence="9" id="KW-1185">Reference proteome</keyword>
<reference evidence="8 9" key="1">
    <citation type="journal article" date="2018" name="Cell">
        <title>The Chara Genome: Secondary Complexity and Implications for Plant Terrestrialization.</title>
        <authorList>
            <person name="Nishiyama T."/>
            <person name="Sakayama H."/>
            <person name="Vries J.D."/>
            <person name="Buschmann H."/>
            <person name="Saint-Marcoux D."/>
            <person name="Ullrich K.K."/>
            <person name="Haas F.B."/>
            <person name="Vanderstraeten L."/>
            <person name="Becker D."/>
            <person name="Lang D."/>
            <person name="Vosolsobe S."/>
            <person name="Rombauts S."/>
            <person name="Wilhelmsson P.K.I."/>
            <person name="Janitza P."/>
            <person name="Kern R."/>
            <person name="Heyl A."/>
            <person name="Rumpler F."/>
            <person name="Villalobos L.I.A.C."/>
            <person name="Clay J.M."/>
            <person name="Skokan R."/>
            <person name="Toyoda A."/>
            <person name="Suzuki Y."/>
            <person name="Kagoshima H."/>
            <person name="Schijlen E."/>
            <person name="Tajeshwar N."/>
            <person name="Catarino B."/>
            <person name="Hetherington A.J."/>
            <person name="Saltykova A."/>
            <person name="Bonnot C."/>
            <person name="Breuninger H."/>
            <person name="Symeonidi A."/>
            <person name="Radhakrishnan G.V."/>
            <person name="Van Nieuwerburgh F."/>
            <person name="Deforce D."/>
            <person name="Chang C."/>
            <person name="Karol K.G."/>
            <person name="Hedrich R."/>
            <person name="Ulvskov P."/>
            <person name="Glockner G."/>
            <person name="Delwiche C.F."/>
            <person name="Petrasek J."/>
            <person name="Van de Peer Y."/>
            <person name="Friml J."/>
            <person name="Beilby M."/>
            <person name="Dolan L."/>
            <person name="Kohara Y."/>
            <person name="Sugano S."/>
            <person name="Fujiyama A."/>
            <person name="Delaux P.-M."/>
            <person name="Quint M."/>
            <person name="TheiBen G."/>
            <person name="Hagemann M."/>
            <person name="Harholt J."/>
            <person name="Dunand C."/>
            <person name="Zachgo S."/>
            <person name="Langdale J."/>
            <person name="Maumus F."/>
            <person name="Straeten D.V.D."/>
            <person name="Gould S.B."/>
            <person name="Rensing S.A."/>
        </authorList>
    </citation>
    <scope>NUCLEOTIDE SEQUENCE [LARGE SCALE GENOMIC DNA]</scope>
    <source>
        <strain evidence="8 9">S276</strain>
    </source>
</reference>
<dbReference type="Gramene" id="GBG86416">
    <property type="protein sequence ID" value="GBG86416"/>
    <property type="gene ID" value="CBR_g41412"/>
</dbReference>
<evidence type="ECO:0000256" key="3">
    <source>
        <dbReference type="ARBA" id="ARBA00022737"/>
    </source>
</evidence>
<dbReference type="GO" id="GO:0032797">
    <property type="term" value="C:SMN complex"/>
    <property type="evidence" value="ECO:0007669"/>
    <property type="project" value="TreeGrafter"/>
</dbReference>
<dbReference type="SUPFAM" id="SSF50978">
    <property type="entry name" value="WD40 repeat-like"/>
    <property type="match status" value="1"/>
</dbReference>
<dbReference type="EMBL" id="BFEA01000563">
    <property type="protein sequence ID" value="GBG86416.1"/>
    <property type="molecule type" value="Genomic_DNA"/>
</dbReference>
<dbReference type="PANTHER" id="PTHR19877:SF13">
    <property type="entry name" value="SERINE-THREONINE KINASE RECEPTOR-ASSOCIATED PROTEIN"/>
    <property type="match status" value="1"/>
</dbReference>
<dbReference type="GO" id="GO:0003723">
    <property type="term" value="F:RNA binding"/>
    <property type="evidence" value="ECO:0007669"/>
    <property type="project" value="TreeGrafter"/>
</dbReference>
<dbReference type="AlphaFoldDB" id="A0A388LVS8"/>
<evidence type="ECO:0000256" key="1">
    <source>
        <dbReference type="ARBA" id="ARBA00022574"/>
    </source>
</evidence>
<feature type="repeat" description="WD" evidence="7">
    <location>
        <begin position="14"/>
        <end position="55"/>
    </location>
</feature>
<feature type="repeat" description="WD" evidence="7">
    <location>
        <begin position="222"/>
        <end position="255"/>
    </location>
</feature>
<keyword evidence="1 7" id="KW-0853">WD repeat</keyword>
<gene>
    <name evidence="8" type="ORF">CBR_g41412</name>
</gene>
<evidence type="ECO:0000256" key="5">
    <source>
        <dbReference type="ARBA" id="ARBA00038394"/>
    </source>
</evidence>
<evidence type="ECO:0000256" key="6">
    <source>
        <dbReference type="ARBA" id="ARBA00040390"/>
    </source>
</evidence>
<evidence type="ECO:0000256" key="2">
    <source>
        <dbReference type="ARBA" id="ARBA00022664"/>
    </source>
</evidence>
<dbReference type="GO" id="GO:0000387">
    <property type="term" value="P:spliceosomal snRNP assembly"/>
    <property type="evidence" value="ECO:0007669"/>
    <property type="project" value="TreeGrafter"/>
</dbReference>
<dbReference type="OMA" id="DGFYGLW"/>
<organism evidence="8 9">
    <name type="scientific">Chara braunii</name>
    <name type="common">Braun's stonewort</name>
    <dbReference type="NCBI Taxonomy" id="69332"/>
    <lineage>
        <taxon>Eukaryota</taxon>
        <taxon>Viridiplantae</taxon>
        <taxon>Streptophyta</taxon>
        <taxon>Charophyceae</taxon>
        <taxon>Charales</taxon>
        <taxon>Characeae</taxon>
        <taxon>Chara</taxon>
    </lineage>
</organism>
<dbReference type="STRING" id="69332.A0A388LVS8"/>
<dbReference type="InterPro" id="IPR001680">
    <property type="entry name" value="WD40_rpt"/>
</dbReference>
<evidence type="ECO:0000256" key="4">
    <source>
        <dbReference type="ARBA" id="ARBA00023187"/>
    </source>
</evidence>
<dbReference type="InterPro" id="IPR036322">
    <property type="entry name" value="WD40_repeat_dom_sf"/>
</dbReference>
<keyword evidence="2" id="KW-0507">mRNA processing</keyword>
<proteinExistence type="inferred from homology"/>
<dbReference type="PROSITE" id="PS50294">
    <property type="entry name" value="WD_REPEATS_REGION"/>
    <property type="match status" value="2"/>
</dbReference>
<dbReference type="Proteomes" id="UP000265515">
    <property type="component" value="Unassembled WGS sequence"/>
</dbReference>
<keyword evidence="3" id="KW-0677">Repeat</keyword>
<dbReference type="InterPro" id="IPR015943">
    <property type="entry name" value="WD40/YVTN_repeat-like_dom_sf"/>
</dbReference>
<comment type="similarity">
    <text evidence="5">Belongs to the WD repeat STRAP family.</text>
</comment>
<dbReference type="CDD" id="cd00200">
    <property type="entry name" value="WD40"/>
    <property type="match status" value="1"/>
</dbReference>
<keyword evidence="4" id="KW-0508">mRNA splicing</keyword>
<evidence type="ECO:0000256" key="7">
    <source>
        <dbReference type="PROSITE-ProRule" id="PRU00221"/>
    </source>
</evidence>
<evidence type="ECO:0000313" key="8">
    <source>
        <dbReference type="EMBL" id="GBG86416.1"/>
    </source>
</evidence>
<dbReference type="PANTHER" id="PTHR19877">
    <property type="entry name" value="EUKARYOTIC TRANSLATION INITIATION FACTOR 3 SUBUNIT I"/>
    <property type="match status" value="1"/>
</dbReference>
<sequence length="322" mass="34675">MLRNGETGDWIGTFEGHKGAVWAACLDPPALHAATASADFSARVWDAMTGDELHSFEHKHIVRTIDYSKSGKRILTGGPEKVIRIFDLQQPCSEPMTLCGSEASIRVGVWHSDDNVILSALSDKTGVRVWDVRSKSVVRILSTRSPVTSVEVSRDGRYITISAGNEVQVWDGITYMFVKNLTMQAPIESASFYPSTGRLISGGDDMWVRLFDFDSGEELDCNKGHHGPVHCVRFAPGGESYASGSEDGTIRIWRIWEPEDLDGIGGGGADIAEPFVGDPGSSGGGVVGAYRSAAVRVGVNEVSKKIEGFKIVEGLSGNGTRV</sequence>
<evidence type="ECO:0000313" key="9">
    <source>
        <dbReference type="Proteomes" id="UP000265515"/>
    </source>
</evidence>
<dbReference type="SMART" id="SM00320">
    <property type="entry name" value="WD40"/>
    <property type="match status" value="6"/>
</dbReference>
<dbReference type="Gene3D" id="2.130.10.10">
    <property type="entry name" value="YVTN repeat-like/Quinoprotein amine dehydrogenase"/>
    <property type="match status" value="1"/>
</dbReference>
<name>A0A388LVS8_CHABU</name>
<accession>A0A388LVS8</accession>
<comment type="caution">
    <text evidence="8">The sequence shown here is derived from an EMBL/GenBank/DDBJ whole genome shotgun (WGS) entry which is preliminary data.</text>
</comment>
<feature type="repeat" description="WD" evidence="7">
    <location>
        <begin position="55"/>
        <end position="89"/>
    </location>
</feature>
<dbReference type="Pfam" id="PF00400">
    <property type="entry name" value="WD40"/>
    <property type="match status" value="5"/>
</dbReference>
<dbReference type="PROSITE" id="PS50082">
    <property type="entry name" value="WD_REPEATS_2"/>
    <property type="match status" value="3"/>
</dbReference>
<dbReference type="OrthoDB" id="200206at2759"/>